<dbReference type="Proteomes" id="UP000612899">
    <property type="component" value="Unassembled WGS sequence"/>
</dbReference>
<dbReference type="AlphaFoldDB" id="A0A8J3QMA9"/>
<comment type="caution">
    <text evidence="3">The sequence shown here is derived from an EMBL/GenBank/DDBJ whole genome shotgun (WGS) entry which is preliminary data.</text>
</comment>
<evidence type="ECO:0008006" key="5">
    <source>
        <dbReference type="Google" id="ProtNLM"/>
    </source>
</evidence>
<feature type="transmembrane region" description="Helical" evidence="2">
    <location>
        <begin position="109"/>
        <end position="128"/>
    </location>
</feature>
<reference evidence="3" key="1">
    <citation type="submission" date="2021-01" db="EMBL/GenBank/DDBJ databases">
        <title>Whole genome shotgun sequence of Rhizocola hellebori NBRC 109834.</title>
        <authorList>
            <person name="Komaki H."/>
            <person name="Tamura T."/>
        </authorList>
    </citation>
    <scope>NUCLEOTIDE SEQUENCE</scope>
    <source>
        <strain evidence="3">NBRC 109834</strain>
    </source>
</reference>
<sequence length="175" mass="18327">MSLLPPLCSACQTGRVPSPDSHDQQPDSSRSEPDHIDAEFARIVAGFDAAPDWPAKEAQPEPKGPIWPVGGPVLNQPSLLDGLDTFGAHLPDDTPETFVPPPAPPLPRVPFPAILSVIAIIVGFVIFFDRDLLPVSGGVSMLLGLAGVLGGAAALIMRLRPGGEEDEPYDDGAVV</sequence>
<evidence type="ECO:0000313" key="3">
    <source>
        <dbReference type="EMBL" id="GIH11646.1"/>
    </source>
</evidence>
<dbReference type="EMBL" id="BONY01000151">
    <property type="protein sequence ID" value="GIH11646.1"/>
    <property type="molecule type" value="Genomic_DNA"/>
</dbReference>
<gene>
    <name evidence="3" type="ORF">Rhe02_97130</name>
</gene>
<protein>
    <recommendedName>
        <fullName evidence="5">DUF308 domain-containing protein</fullName>
    </recommendedName>
</protein>
<feature type="compositionally biased region" description="Basic and acidic residues" evidence="1">
    <location>
        <begin position="20"/>
        <end position="35"/>
    </location>
</feature>
<proteinExistence type="predicted"/>
<evidence type="ECO:0000256" key="1">
    <source>
        <dbReference type="SAM" id="MobiDB-lite"/>
    </source>
</evidence>
<name>A0A8J3QMA9_9ACTN</name>
<keyword evidence="2" id="KW-1133">Transmembrane helix</keyword>
<organism evidence="3 4">
    <name type="scientific">Rhizocola hellebori</name>
    <dbReference type="NCBI Taxonomy" id="1392758"/>
    <lineage>
        <taxon>Bacteria</taxon>
        <taxon>Bacillati</taxon>
        <taxon>Actinomycetota</taxon>
        <taxon>Actinomycetes</taxon>
        <taxon>Micromonosporales</taxon>
        <taxon>Micromonosporaceae</taxon>
        <taxon>Rhizocola</taxon>
    </lineage>
</organism>
<evidence type="ECO:0000313" key="4">
    <source>
        <dbReference type="Proteomes" id="UP000612899"/>
    </source>
</evidence>
<keyword evidence="2" id="KW-0812">Transmembrane</keyword>
<evidence type="ECO:0000256" key="2">
    <source>
        <dbReference type="SAM" id="Phobius"/>
    </source>
</evidence>
<accession>A0A8J3QMA9</accession>
<keyword evidence="4" id="KW-1185">Reference proteome</keyword>
<feature type="region of interest" description="Disordered" evidence="1">
    <location>
        <begin position="1"/>
        <end position="35"/>
    </location>
</feature>
<feature type="transmembrane region" description="Helical" evidence="2">
    <location>
        <begin position="140"/>
        <end position="159"/>
    </location>
</feature>
<keyword evidence="2" id="KW-0472">Membrane</keyword>